<dbReference type="GO" id="GO:0042393">
    <property type="term" value="F:histone binding"/>
    <property type="evidence" value="ECO:0007669"/>
    <property type="project" value="TreeGrafter"/>
</dbReference>
<dbReference type="GO" id="GO:0000775">
    <property type="term" value="C:chromosome, centromeric region"/>
    <property type="evidence" value="ECO:0007669"/>
    <property type="project" value="TreeGrafter"/>
</dbReference>
<protein>
    <submittedName>
        <fullName evidence="1">Uncharacterized protein</fullName>
    </submittedName>
</protein>
<dbReference type="Ensembl" id="ENSSHBT00005018182.1">
    <property type="protein sequence ID" value="ENSSHBP00005015166.1"/>
    <property type="gene ID" value="ENSSHBG00005013280.1"/>
</dbReference>
<evidence type="ECO:0000313" key="1">
    <source>
        <dbReference type="Ensembl" id="ENSSHBP00005015166.1"/>
    </source>
</evidence>
<evidence type="ECO:0000313" key="2">
    <source>
        <dbReference type="Proteomes" id="UP000472266"/>
    </source>
</evidence>
<accession>A0A672UIY1</accession>
<dbReference type="GO" id="GO:0034080">
    <property type="term" value="P:CENP-A containing chromatin assembly"/>
    <property type="evidence" value="ECO:0007669"/>
    <property type="project" value="TreeGrafter"/>
</dbReference>
<name>A0A672UIY1_STRHB</name>
<dbReference type="AlphaFoldDB" id="A0A672UIY1"/>
<dbReference type="Proteomes" id="UP000472266">
    <property type="component" value="Unplaced"/>
</dbReference>
<reference evidence="1" key="1">
    <citation type="submission" date="2025-08" db="UniProtKB">
        <authorList>
            <consortium name="Ensembl"/>
        </authorList>
    </citation>
    <scope>IDENTIFICATION</scope>
</reference>
<proteinExistence type="predicted"/>
<dbReference type="PANTHER" id="PTHR15992:SF5">
    <property type="entry name" value="HOLLIDAY JUNCTION RECOGNITION PROTEIN"/>
    <property type="match status" value="1"/>
</dbReference>
<sequence length="510" mass="57768">MVKILTRLMTKQSRRKELKYVFGCLRHKRWHSRRPKLNVTVDKIRGFRPLNLKQAQSNICSNRSEDIQNETFGNENRELCDDECSNNNLSGLVPYSCIDTNEIKADYSDSSSKHHLASGKGQRVSKQTHFPNVMARMGETFLVEDELQTTVLLKNSKCKEGEKLAYKSEHCFITSTASSGSTALHLVKESKTQKTNFPYGNTLGLCSSACSSYGNSNTFAPVTNCSLARASNTLLVNPENRTSERLTSFQRKLSFSSLPMEQSTSNVPQKYEDAFEKLYYKLCSKEIQKPLTSTRPLSNSQNLEEKGRLVKSNLSNSVSFDTHYDREFDRIYEQLCREPVPKVPGFQRASNLRKYEGIQMSETVNALVNSPVRTLFAIPRVKRLGNFQNDLLCSPVKRLKNIPEHYSPSAKCQQVSHRNVNLQTVGMDFLNTYNDNSPRFFDSHNCQSQDSGFHDSSDKITLSIPGTSLQESGIADVHSGWRGAMKNCNYPRKASKCHQRYGGCSLHAYF</sequence>
<organism evidence="1 2">
    <name type="scientific">Strigops habroptila</name>
    <name type="common">Kakapo</name>
    <dbReference type="NCBI Taxonomy" id="2489341"/>
    <lineage>
        <taxon>Eukaryota</taxon>
        <taxon>Metazoa</taxon>
        <taxon>Chordata</taxon>
        <taxon>Craniata</taxon>
        <taxon>Vertebrata</taxon>
        <taxon>Euteleostomi</taxon>
        <taxon>Archelosauria</taxon>
        <taxon>Archosauria</taxon>
        <taxon>Dinosauria</taxon>
        <taxon>Saurischia</taxon>
        <taxon>Theropoda</taxon>
        <taxon>Coelurosauria</taxon>
        <taxon>Aves</taxon>
        <taxon>Neognathae</taxon>
        <taxon>Neoaves</taxon>
        <taxon>Telluraves</taxon>
        <taxon>Australaves</taxon>
        <taxon>Psittaciformes</taxon>
        <taxon>Psittacidae</taxon>
        <taxon>Strigops</taxon>
    </lineage>
</organism>
<reference evidence="1" key="2">
    <citation type="submission" date="2025-09" db="UniProtKB">
        <authorList>
            <consortium name="Ensembl"/>
        </authorList>
    </citation>
    <scope>IDENTIFICATION</scope>
</reference>
<dbReference type="GeneTree" id="ENSGT00960000189776"/>
<keyword evidence="2" id="KW-1185">Reference proteome</keyword>
<dbReference type="PANTHER" id="PTHR15992">
    <property type="entry name" value="HOLLIDAY JUNCTION RECOGNITION PROTEIN"/>
    <property type="match status" value="1"/>
</dbReference>